<dbReference type="InterPro" id="IPR022272">
    <property type="entry name" value="Lipocalin_CS"/>
</dbReference>
<dbReference type="PANTHER" id="PTHR10612">
    <property type="entry name" value="APOLIPOPROTEIN D"/>
    <property type="match status" value="1"/>
</dbReference>
<dbReference type="InterPro" id="IPR002446">
    <property type="entry name" value="Lipocalin_bac"/>
</dbReference>
<dbReference type="InterPro" id="IPR012674">
    <property type="entry name" value="Calycin"/>
</dbReference>
<keyword evidence="2" id="KW-0446">Lipid-binding</keyword>
<dbReference type="Proteomes" id="UP001520878">
    <property type="component" value="Unassembled WGS sequence"/>
</dbReference>
<dbReference type="CDD" id="cd19438">
    <property type="entry name" value="lipocalin_Blc-like"/>
    <property type="match status" value="1"/>
</dbReference>
<dbReference type="PRINTS" id="PR01171">
    <property type="entry name" value="BCTLIPOCALIN"/>
</dbReference>
<comment type="caution">
    <text evidence="4">The sequence shown here is derived from an EMBL/GenBank/DDBJ whole genome shotgun (WGS) entry which is preliminary data.</text>
</comment>
<reference evidence="4 5" key="1">
    <citation type="submission" date="2021-10" db="EMBL/GenBank/DDBJ databases">
        <title>Draft genome of Aestuariibacter halophilus JC2043.</title>
        <authorList>
            <person name="Emsley S.A."/>
            <person name="Pfannmuller K.M."/>
            <person name="Ushijima B."/>
            <person name="Saw J.H."/>
            <person name="Videau P."/>
        </authorList>
    </citation>
    <scope>NUCLEOTIDE SEQUENCE [LARGE SCALE GENOMIC DNA]</scope>
    <source>
        <strain evidence="4 5">JC2043</strain>
    </source>
</reference>
<name>A0ABS8GCH6_9ALTE</name>
<dbReference type="Gene3D" id="2.40.128.20">
    <property type="match status" value="1"/>
</dbReference>
<accession>A0ABS8GCH6</accession>
<comment type="subcellular location">
    <subcellularLocation>
        <location evidence="2">Cell outer membrane</location>
    </subcellularLocation>
</comment>
<comment type="similarity">
    <text evidence="1 2">Belongs to the calycin superfamily. Lipocalin family.</text>
</comment>
<dbReference type="InterPro" id="IPR022271">
    <property type="entry name" value="Lipocalin_ApoD"/>
</dbReference>
<organism evidence="4 5">
    <name type="scientific">Fluctibacter halophilus</name>
    <dbReference type="NCBI Taxonomy" id="226011"/>
    <lineage>
        <taxon>Bacteria</taxon>
        <taxon>Pseudomonadati</taxon>
        <taxon>Pseudomonadota</taxon>
        <taxon>Gammaproteobacteria</taxon>
        <taxon>Alteromonadales</taxon>
        <taxon>Alteromonadaceae</taxon>
        <taxon>Fluctibacter</taxon>
    </lineage>
</organism>
<dbReference type="PANTHER" id="PTHR10612:SF34">
    <property type="entry name" value="APOLIPOPROTEIN D"/>
    <property type="match status" value="1"/>
</dbReference>
<evidence type="ECO:0000313" key="5">
    <source>
        <dbReference type="Proteomes" id="UP001520878"/>
    </source>
</evidence>
<comment type="subunit">
    <text evidence="2">Homodimer.</text>
</comment>
<keyword evidence="2" id="KW-0449">Lipoprotein</keyword>
<evidence type="ECO:0000256" key="1">
    <source>
        <dbReference type="ARBA" id="ARBA00006889"/>
    </source>
</evidence>
<proteinExistence type="inferred from homology"/>
<dbReference type="SUPFAM" id="SSF50814">
    <property type="entry name" value="Lipocalins"/>
    <property type="match status" value="1"/>
</dbReference>
<keyword evidence="2" id="KW-0998">Cell outer membrane</keyword>
<keyword evidence="2" id="KW-0472">Membrane</keyword>
<evidence type="ECO:0000259" key="3">
    <source>
        <dbReference type="Pfam" id="PF08212"/>
    </source>
</evidence>
<dbReference type="InterPro" id="IPR000566">
    <property type="entry name" value="Lipocln_cytosolic_FA-bd_dom"/>
</dbReference>
<dbReference type="PROSITE" id="PS00213">
    <property type="entry name" value="LIPOCALIN"/>
    <property type="match status" value="1"/>
</dbReference>
<protein>
    <recommendedName>
        <fullName evidence="2">Outer membrane lipoprotein Blc</fullName>
    </recommendedName>
</protein>
<gene>
    <name evidence="4" type="ORF">LJ739_18540</name>
</gene>
<comment type="function">
    <text evidence="2">Involved in the storage or transport of lipids necessary for membrane maintenance under stressful conditions. Displays a binding preference for lysophospholipids.</text>
</comment>
<dbReference type="RefSeq" id="WP_229163013.1">
    <property type="nucleotide sequence ID" value="NZ_JAJEWP010000009.1"/>
</dbReference>
<dbReference type="PROSITE" id="PS51257">
    <property type="entry name" value="PROKAR_LIPOPROTEIN"/>
    <property type="match status" value="1"/>
</dbReference>
<evidence type="ECO:0000256" key="2">
    <source>
        <dbReference type="PIRNR" id="PIRNR036893"/>
    </source>
</evidence>
<dbReference type="PIRSF" id="PIRSF036893">
    <property type="entry name" value="Lipocalin_ApoD"/>
    <property type="match status" value="1"/>
</dbReference>
<dbReference type="InterPro" id="IPR047202">
    <property type="entry name" value="Lipocalin_Blc-like_dom"/>
</dbReference>
<dbReference type="Pfam" id="PF08212">
    <property type="entry name" value="Lipocalin_2"/>
    <property type="match status" value="1"/>
</dbReference>
<feature type="domain" description="Lipocalin/cytosolic fatty-acid binding" evidence="3">
    <location>
        <begin position="35"/>
        <end position="174"/>
    </location>
</feature>
<sequence>MNRNYRRWSLVAVLMVFLLGCTGTPDGVKPISGFELQRYLGTWYEIARLDHPFERGLSRITATYSLRDDGGVSVINRGFDSAERDWREAQGKAYFVDDPATGHLKVSFFGPFYASYVVIALDEDYRWALVSGPDRDYLWILSRSPKLAQPVIEQLVDQANDLGYATEQLIWVEQTAR</sequence>
<dbReference type="EMBL" id="JAJEWP010000009">
    <property type="protein sequence ID" value="MCC2618262.1"/>
    <property type="molecule type" value="Genomic_DNA"/>
</dbReference>
<evidence type="ECO:0000313" key="4">
    <source>
        <dbReference type="EMBL" id="MCC2618262.1"/>
    </source>
</evidence>
<keyword evidence="5" id="KW-1185">Reference proteome</keyword>